<dbReference type="InterPro" id="IPR012373">
    <property type="entry name" value="Ferrdict_sens_TM"/>
</dbReference>
<feature type="transmembrane region" description="Helical" evidence="1">
    <location>
        <begin position="54"/>
        <end position="74"/>
    </location>
</feature>
<keyword evidence="1" id="KW-0472">Membrane</keyword>
<organism evidence="2 3">
    <name type="scientific">Stenotrophomonas capsici</name>
    <dbReference type="NCBI Taxonomy" id="3110230"/>
    <lineage>
        <taxon>Bacteria</taxon>
        <taxon>Pseudomonadati</taxon>
        <taxon>Pseudomonadota</taxon>
        <taxon>Gammaproteobacteria</taxon>
        <taxon>Lysobacterales</taxon>
        <taxon>Lysobacteraceae</taxon>
        <taxon>Stenotrophomonas</taxon>
    </lineage>
</organism>
<dbReference type="RefSeq" id="WP_132864624.1">
    <property type="nucleotide sequence ID" value="NZ_JAYFUH010000063.1"/>
</dbReference>
<accession>A0ABU5V2G4</accession>
<evidence type="ECO:0000313" key="2">
    <source>
        <dbReference type="EMBL" id="MEA5666914.1"/>
    </source>
</evidence>
<comment type="caution">
    <text evidence="2">The sequence shown here is derived from an EMBL/GenBank/DDBJ whole genome shotgun (WGS) entry which is preliminary data.</text>
</comment>
<reference evidence="2 3" key="1">
    <citation type="submission" date="2023-12" db="EMBL/GenBank/DDBJ databases">
        <title>Stenotrophomonas guangdongensis sp. nov., isolated from wilted pepper plants (Capsicum annuum).</title>
        <authorList>
            <person name="Qiu M."/>
            <person name="Li Y."/>
            <person name="Liu Q."/>
            <person name="Zhang X."/>
            <person name="Huang Y."/>
            <person name="Guo R."/>
            <person name="Hu M."/>
            <person name="Zhou J."/>
            <person name="Zhou X."/>
        </authorList>
    </citation>
    <scope>NUCLEOTIDE SEQUENCE [LARGE SCALE GENOMIC DNA]</scope>
    <source>
        <strain evidence="2 3">MH1</strain>
    </source>
</reference>
<sequence length="333" mass="36816">MVDRPDPLWDPALPGDDELVRLEALLGRYRHVPAEGQAWALPPTSRAPRWRRPALAMAAVLVACAVGIAAWLPWRLQWSEHHDWAVETDAPALPRTLRVGQTLATSAGETATVQVARIGHMQVLPGTRVRLVDTRAGHHRLELLDGRVRARIWAPPGYFGIAAGDAETVDLGCAFEMQRNLQGEGDIRVLSGWVMHRVQGQETLVPAGSHLRFDASRSGIPLAETASVAFAARVEQLDLAMAKGERVTGVEAQVAERATDDDRFTVLTLLTRYPALASGPLYPRLAAMFGETVPDPAHRQAWQQGSVHAMNRWWEQVPRPPKAWWLNWRDALG</sequence>
<evidence type="ECO:0000256" key="1">
    <source>
        <dbReference type="SAM" id="Phobius"/>
    </source>
</evidence>
<name>A0ABU5V2G4_9GAMM</name>
<dbReference type="PANTHER" id="PTHR30273:SF2">
    <property type="entry name" value="PROTEIN FECR"/>
    <property type="match status" value="1"/>
</dbReference>
<dbReference type="Proteomes" id="UP001301653">
    <property type="component" value="Unassembled WGS sequence"/>
</dbReference>
<dbReference type="PANTHER" id="PTHR30273">
    <property type="entry name" value="PERIPLASMIC SIGNAL SENSOR AND SIGMA FACTOR ACTIVATOR FECR-RELATED"/>
    <property type="match status" value="1"/>
</dbReference>
<dbReference type="EMBL" id="JAYFUH010000063">
    <property type="protein sequence ID" value="MEA5666914.1"/>
    <property type="molecule type" value="Genomic_DNA"/>
</dbReference>
<gene>
    <name evidence="2" type="ORF">VA603_05115</name>
</gene>
<keyword evidence="3" id="KW-1185">Reference proteome</keyword>
<protein>
    <recommendedName>
        <fullName evidence="4">FecR family protein</fullName>
    </recommendedName>
</protein>
<keyword evidence="1" id="KW-1133">Transmembrane helix</keyword>
<proteinExistence type="predicted"/>
<evidence type="ECO:0000313" key="3">
    <source>
        <dbReference type="Proteomes" id="UP001301653"/>
    </source>
</evidence>
<keyword evidence="1" id="KW-0812">Transmembrane</keyword>
<evidence type="ECO:0008006" key="4">
    <source>
        <dbReference type="Google" id="ProtNLM"/>
    </source>
</evidence>